<dbReference type="GO" id="GO:0110102">
    <property type="term" value="P:ribulose bisphosphate carboxylase complex assembly"/>
    <property type="evidence" value="ECO:0007669"/>
    <property type="project" value="InterPro"/>
</dbReference>
<dbReference type="GO" id="GO:0015979">
    <property type="term" value="P:photosynthesis"/>
    <property type="evidence" value="ECO:0007669"/>
    <property type="project" value="UniProtKB-KW"/>
</dbReference>
<dbReference type="InterPro" id="IPR038052">
    <property type="entry name" value="Chaperonin_RbcX_sf"/>
</dbReference>
<name>A0A7N0TKH8_KALFE</name>
<dbReference type="Gramene" id="Kaladp0039s0263.1.v1.1">
    <property type="protein sequence ID" value="Kaladp0039s0263.1.v1.1"/>
    <property type="gene ID" value="Kaladp0039s0263.v1.1"/>
</dbReference>
<proteinExistence type="predicted"/>
<organism evidence="4 5">
    <name type="scientific">Kalanchoe fedtschenkoi</name>
    <name type="common">Lavender scallops</name>
    <name type="synonym">South American air plant</name>
    <dbReference type="NCBI Taxonomy" id="63787"/>
    <lineage>
        <taxon>Eukaryota</taxon>
        <taxon>Viridiplantae</taxon>
        <taxon>Streptophyta</taxon>
        <taxon>Embryophyta</taxon>
        <taxon>Tracheophyta</taxon>
        <taxon>Spermatophyta</taxon>
        <taxon>Magnoliopsida</taxon>
        <taxon>eudicotyledons</taxon>
        <taxon>Gunneridae</taxon>
        <taxon>Pentapetalae</taxon>
        <taxon>Saxifragales</taxon>
        <taxon>Crassulaceae</taxon>
        <taxon>Kalanchoe</taxon>
    </lineage>
</organism>
<evidence type="ECO:0000313" key="4">
    <source>
        <dbReference type="EnsemblPlants" id="Kaladp0039s0263.1.v1.1"/>
    </source>
</evidence>
<evidence type="ECO:0000256" key="1">
    <source>
        <dbReference type="ARBA" id="ARBA00022531"/>
    </source>
</evidence>
<keyword evidence="3" id="KW-0120">Carbon dioxide fixation</keyword>
<reference evidence="4" key="1">
    <citation type="submission" date="2021-01" db="UniProtKB">
        <authorList>
            <consortium name="EnsemblPlants"/>
        </authorList>
    </citation>
    <scope>IDENTIFICATION</scope>
</reference>
<dbReference type="GO" id="GO:0044183">
    <property type="term" value="F:protein folding chaperone"/>
    <property type="evidence" value="ECO:0007669"/>
    <property type="project" value="InterPro"/>
</dbReference>
<dbReference type="Proteomes" id="UP000594263">
    <property type="component" value="Unplaced"/>
</dbReference>
<dbReference type="OMA" id="YSEMTHA"/>
<dbReference type="GO" id="GO:0015977">
    <property type="term" value="P:carbon fixation"/>
    <property type="evidence" value="ECO:0007669"/>
    <property type="project" value="UniProtKB-KW"/>
</dbReference>
<keyword evidence="1" id="KW-0602">Photosynthesis</keyword>
<keyword evidence="2" id="KW-0143">Chaperone</keyword>
<dbReference type="SUPFAM" id="SSF158615">
    <property type="entry name" value="RbcX-like"/>
    <property type="match status" value="1"/>
</dbReference>
<protein>
    <recommendedName>
        <fullName evidence="6">Chaperonin-like RbcX protein</fullName>
    </recommendedName>
</protein>
<evidence type="ECO:0000313" key="5">
    <source>
        <dbReference type="Proteomes" id="UP000594263"/>
    </source>
</evidence>
<dbReference type="Gene3D" id="1.10.1200.210">
    <property type="entry name" value="Chaperonin-like RbcX"/>
    <property type="match status" value="1"/>
</dbReference>
<dbReference type="InterPro" id="IPR003435">
    <property type="entry name" value="Chaperonin_RcbX"/>
</dbReference>
<evidence type="ECO:0000256" key="2">
    <source>
        <dbReference type="ARBA" id="ARBA00023186"/>
    </source>
</evidence>
<evidence type="ECO:0008006" key="6">
    <source>
        <dbReference type="Google" id="ProtNLM"/>
    </source>
</evidence>
<dbReference type="PANTHER" id="PTHR33791:SF1">
    <property type="entry name" value="RUBISCO CHAPERONE RBCX"/>
    <property type="match status" value="1"/>
</dbReference>
<dbReference type="EnsemblPlants" id="Kaladp0039s0263.1.v1.1">
    <property type="protein sequence ID" value="Kaladp0039s0263.1.v1.1"/>
    <property type="gene ID" value="Kaladp0039s0263.v1.1"/>
</dbReference>
<keyword evidence="5" id="KW-1185">Reference proteome</keyword>
<dbReference type="Pfam" id="PF02341">
    <property type="entry name" value="RbcX"/>
    <property type="match status" value="1"/>
</dbReference>
<dbReference type="AlphaFoldDB" id="A0A7N0TKH8"/>
<sequence length="199" mass="23501">MMIQALSISSPSLAASLRRREAASRKGLAKLSSPFLWTDSRISARMLWQIVNRLSRRQMRVRKMEIVDELGGQYEHTFNDVKLQIRNYFTFKAVRTVLHQLYEMNPSEYTWFYNYIATNRPGEGKRFLQALAKERQVLAERVMVTRLHLYAKWIKICDHEKIYKEISDENLELMRERLMETVIWPVDDVGSGSDSDSYE</sequence>
<evidence type="ECO:0000256" key="3">
    <source>
        <dbReference type="ARBA" id="ARBA00023300"/>
    </source>
</evidence>
<dbReference type="PANTHER" id="PTHR33791">
    <property type="entry name" value="CHAPERONIN-LIKE RBCX PROTEIN 1, CHLOROPLASTIC"/>
    <property type="match status" value="1"/>
</dbReference>
<accession>A0A7N0TKH8</accession>